<name>A0AAE4JVL9_9CYAN</name>
<dbReference type="InterPro" id="IPR027417">
    <property type="entry name" value="P-loop_NTPase"/>
</dbReference>
<dbReference type="Proteomes" id="UP001268256">
    <property type="component" value="Unassembled WGS sequence"/>
</dbReference>
<keyword evidence="3 11" id="KW-0378">Hydrolase</keyword>
<evidence type="ECO:0000256" key="2">
    <source>
        <dbReference type="ARBA" id="ARBA00022741"/>
    </source>
</evidence>
<accession>A0AAE4JVL9</accession>
<proteinExistence type="inferred from homology"/>
<gene>
    <name evidence="13" type="ORF">RIF25_06440</name>
</gene>
<evidence type="ECO:0000313" key="13">
    <source>
        <dbReference type="EMBL" id="MDS3860445.1"/>
    </source>
</evidence>
<evidence type="ECO:0000256" key="8">
    <source>
        <dbReference type="ARBA" id="ARBA00034617"/>
    </source>
</evidence>
<evidence type="ECO:0000256" key="6">
    <source>
        <dbReference type="ARBA" id="ARBA00023125"/>
    </source>
</evidence>
<dbReference type="RefSeq" id="WP_322877720.1">
    <property type="nucleotide sequence ID" value="NZ_JAVMIP010000004.1"/>
</dbReference>
<dbReference type="PANTHER" id="PTHR11070">
    <property type="entry name" value="UVRD / RECB / PCRA DNA HELICASE FAMILY MEMBER"/>
    <property type="match status" value="1"/>
</dbReference>
<dbReference type="GO" id="GO:0016787">
    <property type="term" value="F:hydrolase activity"/>
    <property type="evidence" value="ECO:0007669"/>
    <property type="project" value="UniProtKB-UniRule"/>
</dbReference>
<evidence type="ECO:0000256" key="5">
    <source>
        <dbReference type="ARBA" id="ARBA00022840"/>
    </source>
</evidence>
<dbReference type="Pfam" id="PF00580">
    <property type="entry name" value="UvrD-helicase"/>
    <property type="match status" value="1"/>
</dbReference>
<dbReference type="PROSITE" id="PS51198">
    <property type="entry name" value="UVRD_HELICASE_ATP_BIND"/>
    <property type="match status" value="1"/>
</dbReference>
<comment type="caution">
    <text evidence="13">The sequence shown here is derived from an EMBL/GenBank/DDBJ whole genome shotgun (WGS) entry which is preliminary data.</text>
</comment>
<keyword evidence="6" id="KW-0238">DNA-binding</keyword>
<dbReference type="GO" id="GO:0005829">
    <property type="term" value="C:cytosol"/>
    <property type="evidence" value="ECO:0007669"/>
    <property type="project" value="TreeGrafter"/>
</dbReference>
<keyword evidence="4 11" id="KW-0347">Helicase</keyword>
<dbReference type="PANTHER" id="PTHR11070:SF2">
    <property type="entry name" value="ATP-DEPENDENT DNA HELICASE SRS2"/>
    <property type="match status" value="1"/>
</dbReference>
<dbReference type="Gene3D" id="3.40.50.300">
    <property type="entry name" value="P-loop containing nucleotide triphosphate hydrolases"/>
    <property type="match status" value="2"/>
</dbReference>
<comment type="similarity">
    <text evidence="1">Belongs to the helicase family. UvrD subfamily.</text>
</comment>
<dbReference type="InterPro" id="IPR014016">
    <property type="entry name" value="UvrD-like_ATP-bd"/>
</dbReference>
<evidence type="ECO:0000256" key="11">
    <source>
        <dbReference type="PROSITE-ProRule" id="PRU00560"/>
    </source>
</evidence>
<dbReference type="GO" id="GO:0033202">
    <property type="term" value="C:DNA helicase complex"/>
    <property type="evidence" value="ECO:0007669"/>
    <property type="project" value="TreeGrafter"/>
</dbReference>
<keyword evidence="2 11" id="KW-0547">Nucleotide-binding</keyword>
<dbReference type="Gene3D" id="1.10.10.160">
    <property type="match status" value="1"/>
</dbReference>
<comment type="catalytic activity">
    <reaction evidence="8">
        <text>Couples ATP hydrolysis with the unwinding of duplex DNA by translocating in the 3'-5' direction.</text>
        <dbReference type="EC" id="5.6.2.4"/>
    </reaction>
</comment>
<dbReference type="GO" id="GO:0000725">
    <property type="term" value="P:recombinational repair"/>
    <property type="evidence" value="ECO:0007669"/>
    <property type="project" value="TreeGrafter"/>
</dbReference>
<dbReference type="SUPFAM" id="SSF52540">
    <property type="entry name" value="P-loop containing nucleoside triphosphate hydrolases"/>
    <property type="match status" value="1"/>
</dbReference>
<comment type="catalytic activity">
    <reaction evidence="10">
        <text>ATP + H2O = ADP + phosphate + H(+)</text>
        <dbReference type="Rhea" id="RHEA:13065"/>
        <dbReference type="ChEBI" id="CHEBI:15377"/>
        <dbReference type="ChEBI" id="CHEBI:15378"/>
        <dbReference type="ChEBI" id="CHEBI:30616"/>
        <dbReference type="ChEBI" id="CHEBI:43474"/>
        <dbReference type="ChEBI" id="CHEBI:456216"/>
        <dbReference type="EC" id="5.6.2.4"/>
    </reaction>
</comment>
<keyword evidence="5 11" id="KW-0067">ATP-binding</keyword>
<keyword evidence="14" id="KW-1185">Reference proteome</keyword>
<dbReference type="Pfam" id="PF13361">
    <property type="entry name" value="UvrD_C"/>
    <property type="match status" value="1"/>
</dbReference>
<evidence type="ECO:0000256" key="4">
    <source>
        <dbReference type="ARBA" id="ARBA00022806"/>
    </source>
</evidence>
<protein>
    <recommendedName>
        <fullName evidence="9">DNA 3'-5' helicase</fullName>
        <ecNumber evidence="9">5.6.2.4</ecNumber>
    </recommendedName>
</protein>
<evidence type="ECO:0000313" key="14">
    <source>
        <dbReference type="Proteomes" id="UP001268256"/>
    </source>
</evidence>
<dbReference type="EC" id="5.6.2.4" evidence="9"/>
<dbReference type="GO" id="GO:0005524">
    <property type="term" value="F:ATP binding"/>
    <property type="evidence" value="ECO:0007669"/>
    <property type="project" value="UniProtKB-UniRule"/>
</dbReference>
<dbReference type="InterPro" id="IPR014017">
    <property type="entry name" value="DNA_helicase_UvrD-like_C"/>
</dbReference>
<evidence type="ECO:0000256" key="7">
    <source>
        <dbReference type="ARBA" id="ARBA00023235"/>
    </source>
</evidence>
<dbReference type="GO" id="GO:0043138">
    <property type="term" value="F:3'-5' DNA helicase activity"/>
    <property type="evidence" value="ECO:0007669"/>
    <property type="project" value="UniProtKB-EC"/>
</dbReference>
<keyword evidence="7" id="KW-0413">Isomerase</keyword>
<evidence type="ECO:0000259" key="12">
    <source>
        <dbReference type="PROSITE" id="PS51198"/>
    </source>
</evidence>
<evidence type="ECO:0000256" key="9">
    <source>
        <dbReference type="ARBA" id="ARBA00034808"/>
    </source>
</evidence>
<evidence type="ECO:0000256" key="1">
    <source>
        <dbReference type="ARBA" id="ARBA00009922"/>
    </source>
</evidence>
<reference evidence="14" key="1">
    <citation type="submission" date="2023-07" db="EMBL/GenBank/DDBJ databases">
        <authorList>
            <person name="Luz R."/>
            <person name="Cordeiro R."/>
            <person name="Fonseca A."/>
            <person name="Goncalves V."/>
        </authorList>
    </citation>
    <scope>NUCLEOTIDE SEQUENCE [LARGE SCALE GENOMIC DNA]</scope>
    <source>
        <strain evidence="14">BACA0444</strain>
    </source>
</reference>
<dbReference type="EMBL" id="JAVMIP010000004">
    <property type="protein sequence ID" value="MDS3860445.1"/>
    <property type="molecule type" value="Genomic_DNA"/>
</dbReference>
<organism evidence="13 14">
    <name type="scientific">Pseudocalidococcus azoricus BACA0444</name>
    <dbReference type="NCBI Taxonomy" id="2918990"/>
    <lineage>
        <taxon>Bacteria</taxon>
        <taxon>Bacillati</taxon>
        <taxon>Cyanobacteriota</taxon>
        <taxon>Cyanophyceae</taxon>
        <taxon>Acaryochloridales</taxon>
        <taxon>Thermosynechococcaceae</taxon>
        <taxon>Pseudocalidococcus</taxon>
        <taxon>Pseudocalidococcus azoricus</taxon>
    </lineage>
</organism>
<sequence length="772" mass="85626">MVNTLVTPVPSLGELELGLAKLRNTLRPGQRELANWLDGPLAVSAVPGAGKSHGMAIGAVMTLAQSQLHRQKQLVIVTFTRSATANIKSRIRQHLANLGLPRYGFSVQTLHGLALNIAASNIRHGLDLSQATLITDVQKSRILRRCAQEWQQDHPRAWQILLDGQATEYEETELIRRRTALLSEVLPKLAQTSIAAAKSSNLSPADLANLAAGHPDAYPILEIAADLYGRYQTHLSARGLIDYDEMILAALRVLADPESRRHWQTQVYGVFEDEAQDSTPLQTELLKILATDPLNPHLVNLVRVGDPNQAINSTFTPADPIFFAQFCQACADQSRFFTMNQAGRSSQIIIDAANYLVAWTNGTQVAGPELPFQPQKIELVSPDDPQPDANPAATGRGLEIYAPRDVIHTVALIGERVGQLLTENPQANAAVLVRENKQGRFVTDVLAQPEKFGLNTNLAGLGITVYDTGSEARRSHVPAELLNMLLFLHRPHSPGYFKAALDIFTARQLIRRQDWNALVSQPELFLFPSPIDPGPHPDEQAAQQLCQALLQARLNLALYPLIAYVANVLQYDPTELATADKLISQLAQQAGGQQTWTRISPIWQEIVSEEKFDAVELGDPDSNLIRPRQLTIMTMHKAKGLDWDYVFLPFLHDTVIPGNPWVPGSLKFLGHANLEEVARAQIRSAVHQRPIPDINGAWEHANHLKAAEAYRLLYVAMTRAKRLLWMSAAINGPFSWASFNWHQSYKFDPKKPCPALDALRKQFPQSQMSITY</sequence>
<evidence type="ECO:0000256" key="10">
    <source>
        <dbReference type="ARBA" id="ARBA00048988"/>
    </source>
</evidence>
<dbReference type="InterPro" id="IPR000212">
    <property type="entry name" value="DNA_helicase_UvrD/REP"/>
</dbReference>
<dbReference type="GO" id="GO:0003677">
    <property type="term" value="F:DNA binding"/>
    <property type="evidence" value="ECO:0007669"/>
    <property type="project" value="UniProtKB-KW"/>
</dbReference>
<feature type="binding site" evidence="11">
    <location>
        <begin position="45"/>
        <end position="52"/>
    </location>
    <ligand>
        <name>ATP</name>
        <dbReference type="ChEBI" id="CHEBI:30616"/>
    </ligand>
</feature>
<dbReference type="AlphaFoldDB" id="A0AAE4JVL9"/>
<feature type="domain" description="UvrD-like helicase ATP-binding" evidence="12">
    <location>
        <begin position="24"/>
        <end position="346"/>
    </location>
</feature>
<evidence type="ECO:0000256" key="3">
    <source>
        <dbReference type="ARBA" id="ARBA00022801"/>
    </source>
</evidence>
<dbReference type="InterPro" id="IPR013986">
    <property type="entry name" value="DExx_box_DNA_helicase_dom_sf"/>
</dbReference>